<keyword evidence="7 9" id="KW-0408">Iron</keyword>
<dbReference type="GO" id="GO:0019284">
    <property type="term" value="P:L-methionine salvage from S-adenosylmethionine"/>
    <property type="evidence" value="ECO:0007669"/>
    <property type="project" value="InterPro"/>
</dbReference>
<dbReference type="InterPro" id="IPR004313">
    <property type="entry name" value="ARD"/>
</dbReference>
<accession>A0A7W9L3A7</accession>
<feature type="binding site" evidence="9">
    <location>
        <position position="97"/>
    </location>
    <ligand>
        <name>Ni(2+)</name>
        <dbReference type="ChEBI" id="CHEBI:49786"/>
    </ligand>
</feature>
<comment type="cofactor">
    <cofactor evidence="9">
        <name>Fe(2+)</name>
        <dbReference type="ChEBI" id="CHEBI:29033"/>
    </cofactor>
    <text evidence="9">Binds 1 Fe(2+) cation per monomer.</text>
</comment>
<feature type="binding site" evidence="9">
    <location>
        <position position="141"/>
    </location>
    <ligand>
        <name>Fe(2+)</name>
        <dbReference type="ChEBI" id="CHEBI:29033"/>
    </ligand>
</feature>
<feature type="site" description="Important to generate the dianion" evidence="9">
    <location>
        <position position="105"/>
    </location>
</feature>
<dbReference type="SUPFAM" id="SSF51182">
    <property type="entry name" value="RmlC-like cupins"/>
    <property type="match status" value="1"/>
</dbReference>
<keyword evidence="6 9" id="KW-0560">Oxidoreductase</keyword>
<dbReference type="PANTHER" id="PTHR23418:SF0">
    <property type="entry name" value="ACIREDUCTONE DIOXYGENASE"/>
    <property type="match status" value="1"/>
</dbReference>
<organism evidence="10 11">
    <name type="scientific">Prosthecomicrobium pneumaticum</name>
    <dbReference type="NCBI Taxonomy" id="81895"/>
    <lineage>
        <taxon>Bacteria</taxon>
        <taxon>Pseudomonadati</taxon>
        <taxon>Pseudomonadota</taxon>
        <taxon>Alphaproteobacteria</taxon>
        <taxon>Hyphomicrobiales</taxon>
        <taxon>Kaistiaceae</taxon>
        <taxon>Prosthecomicrobium</taxon>
    </lineage>
</organism>
<evidence type="ECO:0000313" key="10">
    <source>
        <dbReference type="EMBL" id="MBB5754372.1"/>
    </source>
</evidence>
<comment type="function">
    <text evidence="9">Catalyzes 2 different reactions between oxygene and the acireductone 1,2-dihydroxy-3-keto-5-methylthiopentene (DHK-MTPene) depending upon the metal bound in the active site. Fe-containing acireductone dioxygenase (Fe-ARD) produces formate and 2-keto-4-methylthiobutyrate (KMTB), the alpha-ketoacid precursor of methionine in the methionine recycle pathway. Ni-containing acireductone dioxygenase (Ni-ARD) produces methylthiopropionate, carbon monoxide and formate, and does not lie on the methionine recycle pathway.</text>
</comment>
<comment type="cofactor">
    <cofactor evidence="9">
        <name>Ni(2+)</name>
        <dbReference type="ChEBI" id="CHEBI:49786"/>
    </cofactor>
    <text evidence="9">Binds 1 nickel ion per monomer.</text>
</comment>
<dbReference type="HAMAP" id="MF_01682">
    <property type="entry name" value="Salvage_MtnD"/>
    <property type="match status" value="1"/>
</dbReference>
<dbReference type="EC" id="1.13.11.53" evidence="9"/>
<dbReference type="RefSeq" id="WP_183857824.1">
    <property type="nucleotide sequence ID" value="NZ_JACHOO010000008.1"/>
</dbReference>
<comment type="catalytic activity">
    <reaction evidence="9">
        <text>1,2-dihydroxy-5-(methylsulfanyl)pent-1-en-3-one + O2 = 3-(methylsulfanyl)propanoate + CO + formate + 2 H(+)</text>
        <dbReference type="Rhea" id="RHEA:14161"/>
        <dbReference type="ChEBI" id="CHEBI:15378"/>
        <dbReference type="ChEBI" id="CHEBI:15379"/>
        <dbReference type="ChEBI" id="CHEBI:15740"/>
        <dbReference type="ChEBI" id="CHEBI:17245"/>
        <dbReference type="ChEBI" id="CHEBI:49016"/>
        <dbReference type="ChEBI" id="CHEBI:49252"/>
        <dbReference type="EC" id="1.13.11.53"/>
    </reaction>
</comment>
<dbReference type="InterPro" id="IPR014710">
    <property type="entry name" value="RmlC-like_jellyroll"/>
</dbReference>
<evidence type="ECO:0000313" key="11">
    <source>
        <dbReference type="Proteomes" id="UP000523821"/>
    </source>
</evidence>
<sequence length="186" mass="20519">MTTLTIYPYAEPANAEKTTSDTAEIAALLGDVGVRFERWTADRELPAGADQATILDAYKSEIDRLSAEAGYRTIDVISIKPDNPNKEALRTKFLDEHTHDEDEVRFFVEGSGAFYLHLGDKIYQVVCTRGDLLSVPAGTQHWFDMGPAPEFTCIRLFISPDGWVAKFTGDAISASVPRFNEARAAA</sequence>
<comment type="caution">
    <text evidence="10">The sequence shown here is derived from an EMBL/GenBank/DDBJ whole genome shotgun (WGS) entry which is preliminary data.</text>
</comment>
<comment type="catalytic activity">
    <reaction evidence="1 9">
        <text>1,2-dihydroxy-5-(methylsulfanyl)pent-1-en-3-one + O2 = 4-methylsulfanyl-2-oxobutanoate + formate + 2 H(+)</text>
        <dbReference type="Rhea" id="RHEA:24504"/>
        <dbReference type="ChEBI" id="CHEBI:15378"/>
        <dbReference type="ChEBI" id="CHEBI:15379"/>
        <dbReference type="ChEBI" id="CHEBI:15740"/>
        <dbReference type="ChEBI" id="CHEBI:16723"/>
        <dbReference type="ChEBI" id="CHEBI:49252"/>
        <dbReference type="EC" id="1.13.11.54"/>
    </reaction>
</comment>
<comment type="similarity">
    <text evidence="9">Belongs to the acireductone dioxygenase (ARD) family.</text>
</comment>
<protein>
    <recommendedName>
        <fullName evidence="9">Acireductone dioxygenase</fullName>
    </recommendedName>
    <alternativeName>
        <fullName evidence="9">1,2-dihydroxy-3-keto-5-methylthiopentene dioxygenase</fullName>
        <shortName evidence="9">DHK-MTPene dioxygenase</shortName>
    </alternativeName>
    <alternativeName>
        <fullName evidence="9">Acireductone dioxygenase (Fe(2+)-requiring)</fullName>
        <shortName evidence="9">ARD'</shortName>
        <shortName evidence="9">Fe-ARD</shortName>
        <ecNumber evidence="9">1.13.11.54</ecNumber>
    </alternativeName>
    <alternativeName>
        <fullName evidence="9">Acireductone dioxygenase (Ni(2+)-requiring)</fullName>
        <shortName evidence="9">ARD</shortName>
        <shortName evidence="9">Ni-ARD</shortName>
        <ecNumber evidence="9">1.13.11.53</ecNumber>
    </alternativeName>
</protein>
<dbReference type="InterPro" id="IPR011051">
    <property type="entry name" value="RmlC_Cupin_sf"/>
</dbReference>
<keyword evidence="5 9" id="KW-0223">Dioxygenase</keyword>
<keyword evidence="4 9" id="KW-0479">Metal-binding</keyword>
<dbReference type="CDD" id="cd02232">
    <property type="entry name" value="cupin_ARD"/>
    <property type="match status" value="1"/>
</dbReference>
<evidence type="ECO:0000256" key="5">
    <source>
        <dbReference type="ARBA" id="ARBA00022964"/>
    </source>
</evidence>
<dbReference type="UniPathway" id="UPA00904">
    <property type="reaction ID" value="UER00878"/>
</dbReference>
<dbReference type="EC" id="1.13.11.54" evidence="9"/>
<dbReference type="GO" id="GO:0019509">
    <property type="term" value="P:L-methionine salvage from methylthioadenosine"/>
    <property type="evidence" value="ECO:0007669"/>
    <property type="project" value="UniProtKB-UniRule"/>
</dbReference>
<feature type="binding site" evidence="9">
    <location>
        <position position="141"/>
    </location>
    <ligand>
        <name>Ni(2+)</name>
        <dbReference type="ChEBI" id="CHEBI:49786"/>
    </ligand>
</feature>
<keyword evidence="2 9" id="KW-0533">Nickel</keyword>
<dbReference type="GO" id="GO:0010309">
    <property type="term" value="F:acireductone dioxygenase [iron(II)-requiring] activity"/>
    <property type="evidence" value="ECO:0007669"/>
    <property type="project" value="UniProtKB-UniRule"/>
</dbReference>
<dbReference type="GO" id="GO:0016151">
    <property type="term" value="F:nickel cation binding"/>
    <property type="evidence" value="ECO:0007669"/>
    <property type="project" value="UniProtKB-UniRule"/>
</dbReference>
<evidence type="ECO:0000256" key="2">
    <source>
        <dbReference type="ARBA" id="ARBA00022596"/>
    </source>
</evidence>
<keyword evidence="3 9" id="KW-0028">Amino-acid biosynthesis</keyword>
<feature type="site" description="May play a role in metal incorporation in vivo" evidence="9">
    <location>
        <position position="96"/>
    </location>
</feature>
<keyword evidence="8 9" id="KW-0486">Methionine biosynthesis</keyword>
<dbReference type="InterPro" id="IPR023956">
    <property type="entry name" value="ARD_bac"/>
</dbReference>
<dbReference type="GO" id="GO:0010308">
    <property type="term" value="F:acireductone dioxygenase (Ni2+-requiring) activity"/>
    <property type="evidence" value="ECO:0007669"/>
    <property type="project" value="UniProtKB-UniRule"/>
</dbReference>
<gene>
    <name evidence="9" type="primary">mtnD</name>
    <name evidence="10" type="ORF">GGQ63_003458</name>
</gene>
<keyword evidence="11" id="KW-1185">Reference proteome</keyword>
<evidence type="ECO:0000256" key="1">
    <source>
        <dbReference type="ARBA" id="ARBA00000428"/>
    </source>
</evidence>
<feature type="binding site" evidence="9">
    <location>
        <position position="99"/>
    </location>
    <ligand>
        <name>Ni(2+)</name>
        <dbReference type="ChEBI" id="CHEBI:49786"/>
    </ligand>
</feature>
<feature type="binding site" evidence="9">
    <location>
        <position position="97"/>
    </location>
    <ligand>
        <name>Fe(2+)</name>
        <dbReference type="ChEBI" id="CHEBI:29033"/>
    </ligand>
</feature>
<dbReference type="AlphaFoldDB" id="A0A7W9L3A7"/>
<evidence type="ECO:0000256" key="4">
    <source>
        <dbReference type="ARBA" id="ARBA00022723"/>
    </source>
</evidence>
<evidence type="ECO:0000256" key="3">
    <source>
        <dbReference type="ARBA" id="ARBA00022605"/>
    </source>
</evidence>
<feature type="binding site" evidence="9">
    <location>
        <position position="99"/>
    </location>
    <ligand>
        <name>Fe(2+)</name>
        <dbReference type="ChEBI" id="CHEBI:29033"/>
    </ligand>
</feature>
<dbReference type="EMBL" id="JACHOO010000008">
    <property type="protein sequence ID" value="MBB5754372.1"/>
    <property type="molecule type" value="Genomic_DNA"/>
</dbReference>
<dbReference type="PANTHER" id="PTHR23418">
    <property type="entry name" value="ACIREDUCTONE DIOXYGENASE"/>
    <property type="match status" value="1"/>
</dbReference>
<evidence type="ECO:0000256" key="7">
    <source>
        <dbReference type="ARBA" id="ARBA00023004"/>
    </source>
</evidence>
<dbReference type="Pfam" id="PF03079">
    <property type="entry name" value="ARD"/>
    <property type="match status" value="1"/>
</dbReference>
<evidence type="ECO:0000256" key="8">
    <source>
        <dbReference type="ARBA" id="ARBA00023167"/>
    </source>
</evidence>
<feature type="binding site" evidence="9">
    <location>
        <position position="103"/>
    </location>
    <ligand>
        <name>Ni(2+)</name>
        <dbReference type="ChEBI" id="CHEBI:49786"/>
    </ligand>
</feature>
<comment type="subunit">
    <text evidence="9">Monomer.</text>
</comment>
<proteinExistence type="inferred from homology"/>
<reference evidence="10 11" key="1">
    <citation type="submission" date="2020-08" db="EMBL/GenBank/DDBJ databases">
        <title>Genomic Encyclopedia of Type Strains, Phase IV (KMG-IV): sequencing the most valuable type-strain genomes for metagenomic binning, comparative biology and taxonomic classification.</title>
        <authorList>
            <person name="Goeker M."/>
        </authorList>
    </citation>
    <scope>NUCLEOTIDE SEQUENCE [LARGE SCALE GENOMIC DNA]</scope>
    <source>
        <strain evidence="10 11">DSM 16268</strain>
    </source>
</reference>
<evidence type="ECO:0000256" key="6">
    <source>
        <dbReference type="ARBA" id="ARBA00023002"/>
    </source>
</evidence>
<feature type="site" description="May play a role in transmitting local conformational changes" evidence="9">
    <location>
        <position position="102"/>
    </location>
</feature>
<dbReference type="GO" id="GO:0005506">
    <property type="term" value="F:iron ion binding"/>
    <property type="evidence" value="ECO:0007669"/>
    <property type="project" value="UniProtKB-UniRule"/>
</dbReference>
<evidence type="ECO:0000256" key="9">
    <source>
        <dbReference type="HAMAP-Rule" id="MF_01682"/>
    </source>
</evidence>
<feature type="binding site" evidence="9">
    <location>
        <position position="103"/>
    </location>
    <ligand>
        <name>Fe(2+)</name>
        <dbReference type="ChEBI" id="CHEBI:29033"/>
    </ligand>
</feature>
<dbReference type="Gene3D" id="2.60.120.10">
    <property type="entry name" value="Jelly Rolls"/>
    <property type="match status" value="1"/>
</dbReference>
<comment type="pathway">
    <text evidence="9">Amino-acid biosynthesis; L-methionine biosynthesis via salvage pathway; L-methionine from S-methyl-5-thio-alpha-D-ribose 1-phosphate: step 5/6.</text>
</comment>
<dbReference type="Proteomes" id="UP000523821">
    <property type="component" value="Unassembled WGS sequence"/>
</dbReference>
<name>A0A7W9L3A7_9HYPH</name>